<evidence type="ECO:0000256" key="10">
    <source>
        <dbReference type="SAM" id="Phobius"/>
    </source>
</evidence>
<proteinExistence type="inferred from homology"/>
<accession>A0A485LRR8</accession>
<evidence type="ECO:0000256" key="1">
    <source>
        <dbReference type="ARBA" id="ARBA00001947"/>
    </source>
</evidence>
<comment type="similarity">
    <text evidence="4">Belongs to the peptidase M28 family.</text>
</comment>
<evidence type="ECO:0000259" key="11">
    <source>
        <dbReference type="Pfam" id="PF04389"/>
    </source>
</evidence>
<keyword evidence="10" id="KW-0812">Transmembrane</keyword>
<gene>
    <name evidence="13" type="primary">Aste57867_24901</name>
    <name evidence="12" type="ORF">As57867_024823</name>
    <name evidence="13" type="ORF">ASTE57867_24901</name>
</gene>
<feature type="transmembrane region" description="Helical" evidence="10">
    <location>
        <begin position="6"/>
        <end position="25"/>
    </location>
</feature>
<dbReference type="EMBL" id="CAADRA010007482">
    <property type="protein sequence ID" value="VFU01535.1"/>
    <property type="molecule type" value="Genomic_DNA"/>
</dbReference>
<keyword evidence="14" id="KW-1185">Reference proteome</keyword>
<feature type="domain" description="Peptidase M28" evidence="11">
    <location>
        <begin position="142"/>
        <end position="328"/>
    </location>
</feature>
<dbReference type="Gene3D" id="3.40.630.10">
    <property type="entry name" value="Zn peptidases"/>
    <property type="match status" value="1"/>
</dbReference>
<dbReference type="GO" id="GO:0008235">
    <property type="term" value="F:metalloexopeptidase activity"/>
    <property type="evidence" value="ECO:0007669"/>
    <property type="project" value="InterPro"/>
</dbReference>
<evidence type="ECO:0000256" key="8">
    <source>
        <dbReference type="ARBA" id="ARBA00023180"/>
    </source>
</evidence>
<feature type="transmembrane region" description="Helical" evidence="10">
    <location>
        <begin position="629"/>
        <end position="650"/>
    </location>
</feature>
<evidence type="ECO:0000256" key="5">
    <source>
        <dbReference type="ARBA" id="ARBA00017435"/>
    </source>
</evidence>
<feature type="transmembrane region" description="Helical" evidence="10">
    <location>
        <begin position="565"/>
        <end position="589"/>
    </location>
</feature>
<comment type="cofactor">
    <cofactor evidence="1">
        <name>Zn(2+)</name>
        <dbReference type="ChEBI" id="CHEBI:29105"/>
    </cofactor>
</comment>
<feature type="transmembrane region" description="Helical" evidence="10">
    <location>
        <begin position="601"/>
        <end position="623"/>
    </location>
</feature>
<dbReference type="GO" id="GO:0006508">
    <property type="term" value="P:proteolysis"/>
    <property type="evidence" value="ECO:0007669"/>
    <property type="project" value="InterPro"/>
</dbReference>
<organism evidence="13 14">
    <name type="scientific">Aphanomyces stellatus</name>
    <dbReference type="NCBI Taxonomy" id="120398"/>
    <lineage>
        <taxon>Eukaryota</taxon>
        <taxon>Sar</taxon>
        <taxon>Stramenopiles</taxon>
        <taxon>Oomycota</taxon>
        <taxon>Saprolegniomycetes</taxon>
        <taxon>Saprolegniales</taxon>
        <taxon>Verrucalvaceae</taxon>
        <taxon>Aphanomyces</taxon>
    </lineage>
</organism>
<comment type="function">
    <text evidence="2">May be involved in vacuolar sorting and osmoregulation.</text>
</comment>
<comment type="subcellular location">
    <subcellularLocation>
        <location evidence="3">Vacuole membrane</location>
        <topology evidence="3">Multi-pass membrane protein</topology>
    </subcellularLocation>
</comment>
<dbReference type="InterPro" id="IPR007484">
    <property type="entry name" value="Peptidase_M28"/>
</dbReference>
<keyword evidence="10" id="KW-0472">Membrane</keyword>
<evidence type="ECO:0000313" key="14">
    <source>
        <dbReference type="Proteomes" id="UP000332933"/>
    </source>
</evidence>
<dbReference type="PANTHER" id="PTHR12147">
    <property type="entry name" value="METALLOPEPTIDASE M28 FAMILY MEMBER"/>
    <property type="match status" value="1"/>
</dbReference>
<feature type="transmembrane region" description="Helical" evidence="10">
    <location>
        <begin position="437"/>
        <end position="456"/>
    </location>
</feature>
<dbReference type="InterPro" id="IPR045175">
    <property type="entry name" value="M28_fam"/>
</dbReference>
<dbReference type="SUPFAM" id="SSF53187">
    <property type="entry name" value="Zn-dependent exopeptidases"/>
    <property type="match status" value="1"/>
</dbReference>
<sequence length="652" mass="70219">MTPRIVLWISFFLAAGGLSWITIIWRSRMPDVLPPSDSPDVFSGEAAYETLGNITKVTHPVESQANLDVYHYLYDRMEALRASVGGSDHYTLHIETPRSTRINASTFQTNLTREQILALPTGDTRYAARCKEHEGYLNDTQIVVRIPGVLPSSILLTAHFDSVATSTGATDDGAGVAVIIETLRAILASPTRPKHTLIAFLNNGEETGLCGSAWFVRSRLHETLQVKALVNVEGGGAGGRAILFRATDNELVSLYSRVAPYPHMNSFGGSVISLLGSATDYSNYVPQGIPAVDIAFYEHRDMYHSSNDNLAHIAPADVQHCGANVLAFTRALLGIDSLDEWVATDHALYFDLFGQWGFTLSVWTRWGVLMLLWATTAAVVGVHFYFFPVKAASLTVFWWSLVGEWGTYASSLGLGAIAALLLNAPLLAFVSLTHKSSVAWTLLPTAILGHVVGAAISANRWRGRHGTLAMPSTIDWMHLATAGSTFAACLSLVFLINAPALYLLPVAALAYNAVLVTFFLVTLVTQCCRGQKPASLWQSHVSYASIPVVSTGMDDDDVNRAAPSVVLALVAAAVGFLATAFPFAVDFLWSVRAVGGADAMLLSAAPLIVTPVLFLLVPFFVSWNPQDGLFVVVAQLYLGVGIAACVQYALTG</sequence>
<reference evidence="12" key="2">
    <citation type="submission" date="2019-06" db="EMBL/GenBank/DDBJ databases">
        <title>Genomics analysis of Aphanomyces spp. identifies a new class of oomycete effector associated with host adaptation.</title>
        <authorList>
            <person name="Gaulin E."/>
        </authorList>
    </citation>
    <scope>NUCLEOTIDE SEQUENCE</scope>
    <source>
        <strain evidence="12">CBS 578.67</strain>
    </source>
</reference>
<dbReference type="Proteomes" id="UP000332933">
    <property type="component" value="Unassembled WGS sequence"/>
</dbReference>
<evidence type="ECO:0000256" key="2">
    <source>
        <dbReference type="ARBA" id="ARBA00003273"/>
    </source>
</evidence>
<feature type="transmembrane region" description="Helical" evidence="10">
    <location>
        <begin position="407"/>
        <end position="430"/>
    </location>
</feature>
<keyword evidence="6" id="KW-0926">Vacuole</keyword>
<evidence type="ECO:0000313" key="13">
    <source>
        <dbReference type="EMBL" id="VFU01535.1"/>
    </source>
</evidence>
<keyword evidence="8" id="KW-0325">Glycoprotein</keyword>
<reference evidence="13 14" key="1">
    <citation type="submission" date="2019-03" db="EMBL/GenBank/DDBJ databases">
        <authorList>
            <person name="Gaulin E."/>
            <person name="Dumas B."/>
        </authorList>
    </citation>
    <scope>NUCLEOTIDE SEQUENCE [LARGE SCALE GENOMIC DNA]</scope>
    <source>
        <strain evidence="13">CBS 568.67</strain>
    </source>
</reference>
<dbReference type="Pfam" id="PF04389">
    <property type="entry name" value="Peptidase_M28"/>
    <property type="match status" value="1"/>
</dbReference>
<evidence type="ECO:0000256" key="3">
    <source>
        <dbReference type="ARBA" id="ARBA00004128"/>
    </source>
</evidence>
<name>A0A485LRR8_9STRA</name>
<dbReference type="OrthoDB" id="76293at2759"/>
<evidence type="ECO:0000256" key="7">
    <source>
        <dbReference type="ARBA" id="ARBA00022989"/>
    </source>
</evidence>
<feature type="transmembrane region" description="Helical" evidence="10">
    <location>
        <begin position="366"/>
        <end position="387"/>
    </location>
</feature>
<evidence type="ECO:0000313" key="12">
    <source>
        <dbReference type="EMBL" id="KAF0683048.1"/>
    </source>
</evidence>
<keyword evidence="7 10" id="KW-1133">Transmembrane helix</keyword>
<dbReference type="GO" id="GO:0005774">
    <property type="term" value="C:vacuolar membrane"/>
    <property type="evidence" value="ECO:0007669"/>
    <property type="project" value="UniProtKB-SubCell"/>
</dbReference>
<evidence type="ECO:0000256" key="9">
    <source>
        <dbReference type="ARBA" id="ARBA00031512"/>
    </source>
</evidence>
<protein>
    <recommendedName>
        <fullName evidence="5">Vacuolar membrane protease</fullName>
    </recommendedName>
    <alternativeName>
        <fullName evidence="9">FXNA-related family protease 1</fullName>
    </alternativeName>
</protein>
<dbReference type="PANTHER" id="PTHR12147:SF58">
    <property type="entry name" value="VACUOLAR MEMBRANE PROTEASE"/>
    <property type="match status" value="1"/>
</dbReference>
<evidence type="ECO:0000256" key="4">
    <source>
        <dbReference type="ARBA" id="ARBA00010918"/>
    </source>
</evidence>
<feature type="transmembrane region" description="Helical" evidence="10">
    <location>
        <begin position="502"/>
        <end position="524"/>
    </location>
</feature>
<dbReference type="AlphaFoldDB" id="A0A485LRR8"/>
<evidence type="ECO:0000256" key="6">
    <source>
        <dbReference type="ARBA" id="ARBA00022554"/>
    </source>
</evidence>
<feature type="transmembrane region" description="Helical" evidence="10">
    <location>
        <begin position="476"/>
        <end position="495"/>
    </location>
</feature>
<dbReference type="EMBL" id="VJMH01007456">
    <property type="protein sequence ID" value="KAF0683048.1"/>
    <property type="molecule type" value="Genomic_DNA"/>
</dbReference>